<evidence type="ECO:0000256" key="5">
    <source>
        <dbReference type="ARBA" id="ARBA00022729"/>
    </source>
</evidence>
<keyword evidence="8" id="KW-0186">Copper</keyword>
<keyword evidence="12" id="KW-0624">Polysaccharide degradation</keyword>
<evidence type="ECO:0000256" key="7">
    <source>
        <dbReference type="ARBA" id="ARBA00023002"/>
    </source>
</evidence>
<dbReference type="Proteomes" id="UP000800235">
    <property type="component" value="Unassembled WGS sequence"/>
</dbReference>
<keyword evidence="4" id="KW-0479">Metal-binding</keyword>
<keyword evidence="19" id="KW-1185">Reference proteome</keyword>
<dbReference type="Gene3D" id="2.70.50.70">
    <property type="match status" value="1"/>
</dbReference>
<evidence type="ECO:0000256" key="1">
    <source>
        <dbReference type="ARBA" id="ARBA00001973"/>
    </source>
</evidence>
<protein>
    <recommendedName>
        <fullName evidence="15">lytic cellulose monooxygenase (C4-dehydrogenating)</fullName>
        <ecNumber evidence="15">1.14.99.56</ecNumber>
    </recommendedName>
</protein>
<evidence type="ECO:0000256" key="14">
    <source>
        <dbReference type="ARBA" id="ARBA00045077"/>
    </source>
</evidence>
<gene>
    <name evidence="18" type="ORF">EJ08DRAFT_689789</name>
</gene>
<dbReference type="OrthoDB" id="5271017at2759"/>
<evidence type="ECO:0000256" key="9">
    <source>
        <dbReference type="ARBA" id="ARBA00023033"/>
    </source>
</evidence>
<evidence type="ECO:0000256" key="8">
    <source>
        <dbReference type="ARBA" id="ARBA00023008"/>
    </source>
</evidence>
<comment type="subcellular location">
    <subcellularLocation>
        <location evidence="2">Secreted</location>
    </subcellularLocation>
</comment>
<evidence type="ECO:0000313" key="19">
    <source>
        <dbReference type="Proteomes" id="UP000800235"/>
    </source>
</evidence>
<dbReference type="AlphaFoldDB" id="A0A9P4NJJ5"/>
<keyword evidence="3" id="KW-0964">Secreted</keyword>
<dbReference type="Pfam" id="PF03443">
    <property type="entry name" value="AA9"/>
    <property type="match status" value="1"/>
</dbReference>
<name>A0A9P4NJJ5_9PEZI</name>
<feature type="chain" id="PRO_5040479542" description="lytic cellulose monooxygenase (C4-dehydrogenating)" evidence="16">
    <location>
        <begin position="20"/>
        <end position="223"/>
    </location>
</feature>
<evidence type="ECO:0000313" key="18">
    <source>
        <dbReference type="EMBL" id="KAF2423465.1"/>
    </source>
</evidence>
<comment type="cofactor">
    <cofactor evidence="1">
        <name>Cu(2+)</name>
        <dbReference type="ChEBI" id="CHEBI:29036"/>
    </cofactor>
</comment>
<evidence type="ECO:0000256" key="4">
    <source>
        <dbReference type="ARBA" id="ARBA00022723"/>
    </source>
</evidence>
<dbReference type="PANTHER" id="PTHR33353">
    <property type="entry name" value="PUTATIVE (AFU_ORTHOLOGUE AFUA_1G12560)-RELATED"/>
    <property type="match status" value="1"/>
</dbReference>
<comment type="catalytic activity">
    <reaction evidence="14">
        <text>[(1-&gt;4)-beta-D-glucosyl]n+m + reduced acceptor + O2 = 4-dehydro-beta-D-glucosyl-[(1-&gt;4)-beta-D-glucosyl]n-1 + [(1-&gt;4)-beta-D-glucosyl]m + acceptor + H2O.</text>
        <dbReference type="EC" id="1.14.99.56"/>
    </reaction>
</comment>
<keyword evidence="7" id="KW-0560">Oxidoreductase</keyword>
<keyword evidence="11" id="KW-0119">Carbohydrate metabolism</keyword>
<feature type="signal peptide" evidence="16">
    <location>
        <begin position="1"/>
        <end position="19"/>
    </location>
</feature>
<keyword evidence="5 16" id="KW-0732">Signal</keyword>
<dbReference type="CDD" id="cd21175">
    <property type="entry name" value="LPMO_AA9"/>
    <property type="match status" value="1"/>
</dbReference>
<dbReference type="InterPro" id="IPR049892">
    <property type="entry name" value="AA9"/>
</dbReference>
<dbReference type="PANTHER" id="PTHR33353:SF10">
    <property type="entry name" value="ENDO-BETA-1,4-GLUCANASE D"/>
    <property type="match status" value="1"/>
</dbReference>
<feature type="domain" description="Auxiliary Activity family 9 catalytic" evidence="17">
    <location>
        <begin position="30"/>
        <end position="210"/>
    </location>
</feature>
<proteinExistence type="inferred from homology"/>
<dbReference type="GO" id="GO:0004497">
    <property type="term" value="F:monooxygenase activity"/>
    <property type="evidence" value="ECO:0007669"/>
    <property type="project" value="UniProtKB-KW"/>
</dbReference>
<reference evidence="18" key="1">
    <citation type="journal article" date="2020" name="Stud. Mycol.">
        <title>101 Dothideomycetes genomes: a test case for predicting lifestyles and emergence of pathogens.</title>
        <authorList>
            <person name="Haridas S."/>
            <person name="Albert R."/>
            <person name="Binder M."/>
            <person name="Bloem J."/>
            <person name="Labutti K."/>
            <person name="Salamov A."/>
            <person name="Andreopoulos B."/>
            <person name="Baker S."/>
            <person name="Barry K."/>
            <person name="Bills G."/>
            <person name="Bluhm B."/>
            <person name="Cannon C."/>
            <person name="Castanera R."/>
            <person name="Culley D."/>
            <person name="Daum C."/>
            <person name="Ezra D."/>
            <person name="Gonzalez J."/>
            <person name="Henrissat B."/>
            <person name="Kuo A."/>
            <person name="Liang C."/>
            <person name="Lipzen A."/>
            <person name="Lutzoni F."/>
            <person name="Magnuson J."/>
            <person name="Mondo S."/>
            <person name="Nolan M."/>
            <person name="Ohm R."/>
            <person name="Pangilinan J."/>
            <person name="Park H.-J."/>
            <person name="Ramirez L."/>
            <person name="Alfaro M."/>
            <person name="Sun H."/>
            <person name="Tritt A."/>
            <person name="Yoshinaga Y."/>
            <person name="Zwiers L.-H."/>
            <person name="Turgeon B."/>
            <person name="Goodwin S."/>
            <person name="Spatafora J."/>
            <person name="Crous P."/>
            <person name="Grigoriev I."/>
        </authorList>
    </citation>
    <scope>NUCLEOTIDE SEQUENCE</scope>
    <source>
        <strain evidence="18">CBS 130266</strain>
    </source>
</reference>
<dbReference type="InterPro" id="IPR005103">
    <property type="entry name" value="AA9_LPMO"/>
</dbReference>
<keyword evidence="6" id="KW-0136">Cellulose degradation</keyword>
<keyword evidence="10" id="KW-1015">Disulfide bond</keyword>
<evidence type="ECO:0000256" key="6">
    <source>
        <dbReference type="ARBA" id="ARBA00023001"/>
    </source>
</evidence>
<evidence type="ECO:0000256" key="13">
    <source>
        <dbReference type="ARBA" id="ARBA00044502"/>
    </source>
</evidence>
<accession>A0A9P4NJJ5</accession>
<comment type="caution">
    <text evidence="18">The sequence shown here is derived from an EMBL/GenBank/DDBJ whole genome shotgun (WGS) entry which is preliminary data.</text>
</comment>
<evidence type="ECO:0000256" key="12">
    <source>
        <dbReference type="ARBA" id="ARBA00023326"/>
    </source>
</evidence>
<dbReference type="EC" id="1.14.99.56" evidence="15"/>
<evidence type="ECO:0000259" key="17">
    <source>
        <dbReference type="Pfam" id="PF03443"/>
    </source>
</evidence>
<evidence type="ECO:0000256" key="10">
    <source>
        <dbReference type="ARBA" id="ARBA00023157"/>
    </source>
</evidence>
<evidence type="ECO:0000256" key="3">
    <source>
        <dbReference type="ARBA" id="ARBA00022525"/>
    </source>
</evidence>
<organism evidence="18 19">
    <name type="scientific">Tothia fuscella</name>
    <dbReference type="NCBI Taxonomy" id="1048955"/>
    <lineage>
        <taxon>Eukaryota</taxon>
        <taxon>Fungi</taxon>
        <taxon>Dikarya</taxon>
        <taxon>Ascomycota</taxon>
        <taxon>Pezizomycotina</taxon>
        <taxon>Dothideomycetes</taxon>
        <taxon>Pleosporomycetidae</taxon>
        <taxon>Venturiales</taxon>
        <taxon>Cylindrosympodiaceae</taxon>
        <taxon>Tothia</taxon>
    </lineage>
</organism>
<evidence type="ECO:0000256" key="11">
    <source>
        <dbReference type="ARBA" id="ARBA00023277"/>
    </source>
</evidence>
<keyword evidence="9" id="KW-0503">Monooxygenase</keyword>
<evidence type="ECO:0000256" key="15">
    <source>
        <dbReference type="ARBA" id="ARBA00047174"/>
    </source>
</evidence>
<comment type="similarity">
    <text evidence="13">Belongs to the polysaccharide monooxygenase AA9 family.</text>
</comment>
<dbReference type="GO" id="GO:0005576">
    <property type="term" value="C:extracellular region"/>
    <property type="evidence" value="ECO:0007669"/>
    <property type="project" value="UniProtKB-SubCell"/>
</dbReference>
<evidence type="ECO:0000256" key="2">
    <source>
        <dbReference type="ARBA" id="ARBA00004613"/>
    </source>
</evidence>
<sequence>MKLSLSALLGASALASAHCKNFLTSPPTDTFPNLIIDNQKMGYYQYTRMTKGHNSHAGVTDVNQKDMRCGGEEPFPTNATVAPVTAGSTVGFTADGTVGHPGPLQFYMAKVPEGVAVQSFDGSGRSGSRSLETSPMLIPKLGAQTVQTTIPKSLPDGNYLLRNGAQIYIQCVQLKVTGGGNGTPSPKVAFPGAYSKADPGIKFQLYWPTPTGYINPGPPVWTG</sequence>
<dbReference type="GO" id="GO:0046872">
    <property type="term" value="F:metal ion binding"/>
    <property type="evidence" value="ECO:0007669"/>
    <property type="project" value="UniProtKB-KW"/>
</dbReference>
<dbReference type="EMBL" id="MU007081">
    <property type="protein sequence ID" value="KAF2423465.1"/>
    <property type="molecule type" value="Genomic_DNA"/>
</dbReference>
<dbReference type="GO" id="GO:0030245">
    <property type="term" value="P:cellulose catabolic process"/>
    <property type="evidence" value="ECO:0007669"/>
    <property type="project" value="UniProtKB-KW"/>
</dbReference>
<evidence type="ECO:0000256" key="16">
    <source>
        <dbReference type="SAM" id="SignalP"/>
    </source>
</evidence>